<organism evidence="6 7">
    <name type="scientific">Claviceps africana</name>
    <dbReference type="NCBI Taxonomy" id="83212"/>
    <lineage>
        <taxon>Eukaryota</taxon>
        <taxon>Fungi</taxon>
        <taxon>Dikarya</taxon>
        <taxon>Ascomycota</taxon>
        <taxon>Pezizomycotina</taxon>
        <taxon>Sordariomycetes</taxon>
        <taxon>Hypocreomycetidae</taxon>
        <taxon>Hypocreales</taxon>
        <taxon>Clavicipitaceae</taxon>
        <taxon>Claviceps</taxon>
    </lineage>
</organism>
<keyword evidence="2" id="KW-0519">Myristate</keyword>
<dbReference type="GO" id="GO:0071230">
    <property type="term" value="P:cellular response to amino acid stimulus"/>
    <property type="evidence" value="ECO:0007669"/>
    <property type="project" value="InterPro"/>
</dbReference>
<dbReference type="InterPro" id="IPR028209">
    <property type="entry name" value="LAMTOR1/MEH1"/>
</dbReference>
<evidence type="ECO:0000256" key="1">
    <source>
        <dbReference type="ARBA" id="ARBA00004308"/>
    </source>
</evidence>
<dbReference type="GO" id="GO:0045121">
    <property type="term" value="C:membrane raft"/>
    <property type="evidence" value="ECO:0007669"/>
    <property type="project" value="InterPro"/>
</dbReference>
<protein>
    <submittedName>
        <fullName evidence="6">Uncharacterized protein</fullName>
    </submittedName>
</protein>
<keyword evidence="7" id="KW-1185">Reference proteome</keyword>
<dbReference type="EMBL" id="SRPY01000026">
    <property type="protein sequence ID" value="KAG5930040.1"/>
    <property type="molecule type" value="Genomic_DNA"/>
</dbReference>
<accession>A0A8K0JCS7</accession>
<dbReference type="GO" id="GO:0071986">
    <property type="term" value="C:Ragulator complex"/>
    <property type="evidence" value="ECO:0007669"/>
    <property type="project" value="InterPro"/>
</dbReference>
<reference evidence="6" key="1">
    <citation type="journal article" date="2020" name="bioRxiv">
        <title>Whole genome comparisons of ergot fungi reveals the divergence and evolution of species within the genus Claviceps are the result of varying mechanisms driving genome evolution and host range expansion.</title>
        <authorList>
            <person name="Wyka S.A."/>
            <person name="Mondo S.J."/>
            <person name="Liu M."/>
            <person name="Dettman J."/>
            <person name="Nalam V."/>
            <person name="Broders K.D."/>
        </authorList>
    </citation>
    <scope>NUCLEOTIDE SEQUENCE</scope>
    <source>
        <strain evidence="6">CCC 489</strain>
    </source>
</reference>
<evidence type="ECO:0000256" key="2">
    <source>
        <dbReference type="ARBA" id="ARBA00022707"/>
    </source>
</evidence>
<evidence type="ECO:0000256" key="4">
    <source>
        <dbReference type="ARBA" id="ARBA00023139"/>
    </source>
</evidence>
<evidence type="ECO:0000256" key="3">
    <source>
        <dbReference type="ARBA" id="ARBA00023136"/>
    </source>
</evidence>
<sequence length="184" mass="20292">MGNCQSCLGRRDHHDYEEDEETCLLYDDGHGMQYGSFDDQYLGGDETVESLREHDALQQVIARTSNSMVDVFEIEPHYAFGHVGTFIPSPHAERGSRATRCHNLASKLSGKDGSVPQKIEIDWLVHDGDGGHHGYHGHRGRHGRHAHANIKMQSNRPASSIKTLDNQNSGTLVGTFADAAAAME</sequence>
<proteinExistence type="predicted"/>
<evidence type="ECO:0000256" key="5">
    <source>
        <dbReference type="ARBA" id="ARBA00023288"/>
    </source>
</evidence>
<name>A0A8K0JCS7_9HYPO</name>
<gene>
    <name evidence="6" type="ORF">E4U42_003201</name>
</gene>
<dbReference type="GO" id="GO:0031902">
    <property type="term" value="C:late endosome membrane"/>
    <property type="evidence" value="ECO:0007669"/>
    <property type="project" value="InterPro"/>
</dbReference>
<keyword evidence="3" id="KW-0472">Membrane</keyword>
<dbReference type="GO" id="GO:0016197">
    <property type="term" value="P:endosomal transport"/>
    <property type="evidence" value="ECO:0007669"/>
    <property type="project" value="InterPro"/>
</dbReference>
<dbReference type="GO" id="GO:0001919">
    <property type="term" value="P:regulation of receptor recycling"/>
    <property type="evidence" value="ECO:0007669"/>
    <property type="project" value="InterPro"/>
</dbReference>
<keyword evidence="5" id="KW-0449">Lipoprotein</keyword>
<evidence type="ECO:0000313" key="7">
    <source>
        <dbReference type="Proteomes" id="UP000811619"/>
    </source>
</evidence>
<evidence type="ECO:0000313" key="6">
    <source>
        <dbReference type="EMBL" id="KAG5930040.1"/>
    </source>
</evidence>
<dbReference type="Proteomes" id="UP000811619">
    <property type="component" value="Unassembled WGS sequence"/>
</dbReference>
<dbReference type="AlphaFoldDB" id="A0A8K0JCS7"/>
<dbReference type="GO" id="GO:0032008">
    <property type="term" value="P:positive regulation of TOR signaling"/>
    <property type="evidence" value="ECO:0007669"/>
    <property type="project" value="InterPro"/>
</dbReference>
<dbReference type="GO" id="GO:0043410">
    <property type="term" value="P:positive regulation of MAPK cascade"/>
    <property type="evidence" value="ECO:0007669"/>
    <property type="project" value="InterPro"/>
</dbReference>
<comment type="caution">
    <text evidence="6">The sequence shown here is derived from an EMBL/GenBank/DDBJ whole genome shotgun (WGS) entry which is preliminary data.</text>
</comment>
<keyword evidence="4" id="KW-0564">Palmitate</keyword>
<dbReference type="SMART" id="SM01262">
    <property type="entry name" value="LAMTOR"/>
    <property type="match status" value="1"/>
</dbReference>
<comment type="subcellular location">
    <subcellularLocation>
        <location evidence="1">Endomembrane system</location>
    </subcellularLocation>
</comment>
<dbReference type="OrthoDB" id="5299893at2759"/>